<dbReference type="InterPro" id="IPR050503">
    <property type="entry name" value="cAMP-dep_PK_reg_su-like"/>
</dbReference>
<evidence type="ECO:0000256" key="3">
    <source>
        <dbReference type="ARBA" id="ARBA00023149"/>
    </source>
</evidence>
<dbReference type="PANTHER" id="PTHR11635:SF152">
    <property type="entry name" value="CAMP-DEPENDENT PROTEIN KINASE TYPE I REGULATORY SUBUNIT-RELATED"/>
    <property type="match status" value="1"/>
</dbReference>
<dbReference type="PANTHER" id="PTHR11635">
    <property type="entry name" value="CAMP-DEPENDENT PROTEIN KINASE REGULATORY CHAIN"/>
    <property type="match status" value="1"/>
</dbReference>
<dbReference type="GO" id="GO:0005952">
    <property type="term" value="C:cAMP-dependent protein kinase complex"/>
    <property type="evidence" value="ECO:0007669"/>
    <property type="project" value="InterPro"/>
</dbReference>
<keyword evidence="2" id="KW-0116">cAMP-binding</keyword>
<dbReference type="EMBL" id="JAGXEW010000024">
    <property type="protein sequence ID" value="KAK1158680.1"/>
    <property type="molecule type" value="Genomic_DNA"/>
</dbReference>
<proteinExistence type="inferred from homology"/>
<evidence type="ECO:0000313" key="5">
    <source>
        <dbReference type="EMBL" id="KAK1158680.1"/>
    </source>
</evidence>
<accession>A0AAD8CX65</accession>
<dbReference type="InterPro" id="IPR014710">
    <property type="entry name" value="RmlC-like_jellyroll"/>
</dbReference>
<name>A0AAD8CX65_ACIOX</name>
<evidence type="ECO:0000313" key="6">
    <source>
        <dbReference type="Proteomes" id="UP001230051"/>
    </source>
</evidence>
<dbReference type="GO" id="GO:0034236">
    <property type="term" value="F:protein kinase A catalytic subunit binding"/>
    <property type="evidence" value="ECO:0007669"/>
    <property type="project" value="TreeGrafter"/>
</dbReference>
<organism evidence="5 6">
    <name type="scientific">Acipenser oxyrinchus oxyrinchus</name>
    <dbReference type="NCBI Taxonomy" id="40147"/>
    <lineage>
        <taxon>Eukaryota</taxon>
        <taxon>Metazoa</taxon>
        <taxon>Chordata</taxon>
        <taxon>Craniata</taxon>
        <taxon>Vertebrata</taxon>
        <taxon>Euteleostomi</taxon>
        <taxon>Actinopterygii</taxon>
        <taxon>Chondrostei</taxon>
        <taxon>Acipenseriformes</taxon>
        <taxon>Acipenseridae</taxon>
        <taxon>Acipenser</taxon>
    </lineage>
</organism>
<dbReference type="GO" id="GO:0030552">
    <property type="term" value="F:cAMP binding"/>
    <property type="evidence" value="ECO:0007669"/>
    <property type="project" value="UniProtKB-KW"/>
</dbReference>
<keyword evidence="2" id="KW-0547">Nucleotide-binding</keyword>
<dbReference type="GO" id="GO:0004862">
    <property type="term" value="F:cAMP-dependent protein kinase inhibitor activity"/>
    <property type="evidence" value="ECO:0007669"/>
    <property type="project" value="TreeGrafter"/>
</dbReference>
<dbReference type="Gene3D" id="2.60.120.10">
    <property type="entry name" value="Jelly Rolls"/>
    <property type="match status" value="1"/>
</dbReference>
<evidence type="ECO:0000256" key="1">
    <source>
        <dbReference type="ARBA" id="ARBA00005753"/>
    </source>
</evidence>
<dbReference type="GO" id="GO:0005829">
    <property type="term" value="C:cytosol"/>
    <property type="evidence" value="ECO:0007669"/>
    <property type="project" value="TreeGrafter"/>
</dbReference>
<reference evidence="5" key="1">
    <citation type="submission" date="2022-02" db="EMBL/GenBank/DDBJ databases">
        <title>Atlantic sturgeon de novo genome assembly.</title>
        <authorList>
            <person name="Stock M."/>
            <person name="Klopp C."/>
            <person name="Guiguen Y."/>
            <person name="Cabau C."/>
            <person name="Parinello H."/>
            <person name="Santidrian Yebra-Pimentel E."/>
            <person name="Kuhl H."/>
            <person name="Dirks R.P."/>
            <person name="Guessner J."/>
            <person name="Wuertz S."/>
            <person name="Du K."/>
            <person name="Schartl M."/>
        </authorList>
    </citation>
    <scope>NUCLEOTIDE SEQUENCE</scope>
    <source>
        <strain evidence="5">STURGEONOMICS-FGT-2020</strain>
        <tissue evidence="5">Whole blood</tissue>
    </source>
</reference>
<comment type="similarity">
    <text evidence="1">Belongs to the cAMP-dependent kinase regulatory chain family.</text>
</comment>
<feature type="compositionally biased region" description="Basic and acidic residues" evidence="4">
    <location>
        <begin position="92"/>
        <end position="102"/>
    </location>
</feature>
<comment type="caution">
    <text evidence="5">The sequence shown here is derived from an EMBL/GenBank/DDBJ whole genome shotgun (WGS) entry which is preliminary data.</text>
</comment>
<evidence type="ECO:0000256" key="4">
    <source>
        <dbReference type="SAM" id="MobiDB-lite"/>
    </source>
</evidence>
<evidence type="ECO:0000256" key="2">
    <source>
        <dbReference type="ARBA" id="ARBA00022566"/>
    </source>
</evidence>
<keyword evidence="6" id="KW-1185">Reference proteome</keyword>
<sequence>MLTLLSSPLSTAPVINRFSRRVSVCAEAFNPDEEEEDTEPRVVHPKTDEQRCRLQEACLDILLFKSLDPEQMSQVLDAMFEHRVQQRAGHRPGGDDGDNSRD</sequence>
<feature type="region of interest" description="Disordered" evidence="4">
    <location>
        <begin position="83"/>
        <end position="102"/>
    </location>
</feature>
<gene>
    <name evidence="5" type="primary">PRKAR2B</name>
    <name evidence="5" type="ORF">AOXY_G23713</name>
</gene>
<protein>
    <submittedName>
        <fullName evidence="5">cAMP-dependent protein kinase type II-alpha regulatory subunit</fullName>
    </submittedName>
</protein>
<dbReference type="Proteomes" id="UP001230051">
    <property type="component" value="Unassembled WGS sequence"/>
</dbReference>
<keyword evidence="3" id="KW-0114">cAMP</keyword>
<dbReference type="AlphaFoldDB" id="A0AAD8CX65"/>